<evidence type="ECO:0000313" key="2">
    <source>
        <dbReference type="EMBL" id="ACM31502.1"/>
    </source>
</evidence>
<gene>
    <name evidence="2" type="ordered locus">Dtpsy_0013</name>
</gene>
<dbReference type="RefSeq" id="WP_012655133.1">
    <property type="nucleotide sequence ID" value="NC_011992.1"/>
</dbReference>
<evidence type="ECO:0000256" key="1">
    <source>
        <dbReference type="SAM" id="MobiDB-lite"/>
    </source>
</evidence>
<proteinExistence type="predicted"/>
<dbReference type="AlphaFoldDB" id="A0A9J9Q516"/>
<sequence length="102" mass="11112">MPSHRDTPSPSNAPGAAPPSPGEHTDVHEQGVDLQTPPQQERAAATPAAPKLPHERDQSVTMTGGERHPEVEQAHRDVERGLQDTDRGPPADRTYRKLKDSE</sequence>
<accession>A0A9J9Q516</accession>
<dbReference type="EMBL" id="CP001392">
    <property type="protein sequence ID" value="ACM31502.1"/>
    <property type="molecule type" value="Genomic_DNA"/>
</dbReference>
<keyword evidence="3" id="KW-1185">Reference proteome</keyword>
<protein>
    <submittedName>
        <fullName evidence="2">Uncharacterized protein</fullName>
    </submittedName>
</protein>
<name>A0A9J9Q516_ACIET</name>
<feature type="region of interest" description="Disordered" evidence="1">
    <location>
        <begin position="1"/>
        <end position="102"/>
    </location>
</feature>
<reference evidence="2 3" key="1">
    <citation type="journal article" date="2010" name="J. Bacteriol.">
        <title>Completed genome sequence of the anaerobic iron-oxidizing bacterium Acidovorax ebreus strain TPSY.</title>
        <authorList>
            <person name="Byrne-Bailey K.G."/>
            <person name="Weber K.A."/>
            <person name="Chair A.H."/>
            <person name="Bose S."/>
            <person name="Knox T."/>
            <person name="Spanbauer T.L."/>
            <person name="Chertkov O."/>
            <person name="Coates J.D."/>
        </authorList>
    </citation>
    <scope>NUCLEOTIDE SEQUENCE [LARGE SCALE GENOMIC DNA]</scope>
    <source>
        <strain evidence="2 3">TPSY</strain>
    </source>
</reference>
<feature type="compositionally biased region" description="Basic and acidic residues" evidence="1">
    <location>
        <begin position="65"/>
        <end position="102"/>
    </location>
</feature>
<organism evidence="2 3">
    <name type="scientific">Acidovorax ebreus (strain TPSY)</name>
    <name type="common">Diaphorobacter sp. (strain TPSY)</name>
    <dbReference type="NCBI Taxonomy" id="535289"/>
    <lineage>
        <taxon>Bacteria</taxon>
        <taxon>Pseudomonadati</taxon>
        <taxon>Pseudomonadota</taxon>
        <taxon>Betaproteobacteria</taxon>
        <taxon>Burkholderiales</taxon>
        <taxon>Comamonadaceae</taxon>
        <taxon>Diaphorobacter</taxon>
    </lineage>
</organism>
<dbReference type="Proteomes" id="UP000000450">
    <property type="component" value="Chromosome"/>
</dbReference>
<dbReference type="KEGG" id="dia:Dtpsy_0013"/>
<evidence type="ECO:0000313" key="3">
    <source>
        <dbReference type="Proteomes" id="UP000000450"/>
    </source>
</evidence>